<evidence type="ECO:0000256" key="6">
    <source>
        <dbReference type="ARBA" id="ARBA00023320"/>
    </source>
</evidence>
<dbReference type="EMBL" id="KU525741">
    <property type="protein sequence ID" value="ANV28067.1"/>
    <property type="molecule type" value="mRNA"/>
</dbReference>
<dbReference type="AlphaFoldDB" id="A0A336UJ87"/>
<keyword evidence="4 7" id="KW-0732">Signal</keyword>
<evidence type="ECO:0000256" key="4">
    <source>
        <dbReference type="ARBA" id="ARBA00022729"/>
    </source>
</evidence>
<name>A0A336UJ87_THABI</name>
<evidence type="ECO:0000256" key="7">
    <source>
        <dbReference type="SAM" id="SignalP"/>
    </source>
</evidence>
<evidence type="ECO:0000256" key="3">
    <source>
        <dbReference type="ARBA" id="ARBA00022525"/>
    </source>
</evidence>
<proteinExistence type="evidence at transcript level"/>
<evidence type="ECO:0000313" key="8">
    <source>
        <dbReference type="EMBL" id="ANV28067.1"/>
    </source>
</evidence>
<dbReference type="GO" id="GO:0005576">
    <property type="term" value="C:extracellular region"/>
    <property type="evidence" value="ECO:0007669"/>
    <property type="project" value="UniProtKB-SubCell"/>
</dbReference>
<dbReference type="InterPro" id="IPR026297">
    <property type="entry name" value="FMRFamide-related/fGRP"/>
</dbReference>
<evidence type="ECO:0000256" key="5">
    <source>
        <dbReference type="ARBA" id="ARBA00022815"/>
    </source>
</evidence>
<keyword evidence="3" id="KW-0964">Secreted</keyword>
<keyword evidence="5" id="KW-0027">Amidation</keyword>
<dbReference type="PANTHER" id="PTHR14403">
    <property type="entry name" value="RFAMIDE PEPTIDE GONADOTROPIN INHIBITORY HORMONE"/>
    <property type="match status" value="1"/>
</dbReference>
<reference evidence="8" key="1">
    <citation type="journal article" date="2015" name="Biol. Sex Differ.">
        <title>Large-scale transcriptome sequencing reveals novel expression patterns for key sex-related genes in a sex-changing fish.</title>
        <authorList>
            <person name="Liu H."/>
            <person name="Lamm M.S."/>
            <person name="Rutherford K."/>
            <person name="Black M.A."/>
            <person name="Godwin J.R."/>
            <person name="Gemmell N.J."/>
        </authorList>
    </citation>
    <scope>NUCLEOTIDE SEQUENCE</scope>
    <source>
        <tissue evidence="8">Brain and gonads</tissue>
    </source>
</reference>
<comment type="similarity">
    <text evidence="2">Belongs to the FARP (FMRFamide related peptide) family.</text>
</comment>
<reference evidence="8" key="2">
    <citation type="submission" date="2016-01" db="EMBL/GenBank/DDBJ databases">
        <authorList>
            <person name="Oliw E.H."/>
        </authorList>
    </citation>
    <scope>NUCLEOTIDE SEQUENCE</scope>
    <source>
        <tissue evidence="8">Brain and gonads</tissue>
    </source>
</reference>
<accession>A0A336UJ87</accession>
<dbReference type="PANTHER" id="PTHR14403:SF6">
    <property type="entry name" value="PRO-FMRFAMIDE-RELATED NEUROPEPTIDE VF"/>
    <property type="match status" value="1"/>
</dbReference>
<organism evidence="8">
    <name type="scientific">Thalassoma bifasciatum</name>
    <name type="common">Bluehead wrasse</name>
    <name type="synonym">Labrus bifasciatus</name>
    <dbReference type="NCBI Taxonomy" id="76338"/>
    <lineage>
        <taxon>Eukaryota</taxon>
        <taxon>Metazoa</taxon>
        <taxon>Chordata</taxon>
        <taxon>Craniata</taxon>
        <taxon>Vertebrata</taxon>
        <taxon>Euteleostomi</taxon>
        <taxon>Actinopterygii</taxon>
        <taxon>Neopterygii</taxon>
        <taxon>Teleostei</taxon>
        <taxon>Neoteleostei</taxon>
        <taxon>Acanthomorphata</taxon>
        <taxon>Eupercaria</taxon>
        <taxon>Labriformes</taxon>
        <taxon>Labridae</taxon>
        <taxon>Thalassoma</taxon>
    </lineage>
</organism>
<dbReference type="GO" id="GO:0032277">
    <property type="term" value="P:negative regulation of gonadotropin secretion"/>
    <property type="evidence" value="ECO:0007669"/>
    <property type="project" value="TreeGrafter"/>
</dbReference>
<dbReference type="GO" id="GO:0005102">
    <property type="term" value="F:signaling receptor binding"/>
    <property type="evidence" value="ECO:0007669"/>
    <property type="project" value="TreeGrafter"/>
</dbReference>
<evidence type="ECO:0000256" key="1">
    <source>
        <dbReference type="ARBA" id="ARBA00004613"/>
    </source>
</evidence>
<feature type="chain" id="PRO_5016461163" evidence="7">
    <location>
        <begin position="23"/>
        <end position="192"/>
    </location>
</feature>
<evidence type="ECO:0000256" key="2">
    <source>
        <dbReference type="ARBA" id="ARBA00006356"/>
    </source>
</evidence>
<protein>
    <submittedName>
        <fullName evidence="8">Gonadotropin-inhibitory hormone/neuropeptide VF prepropeptide</fullName>
    </submittedName>
</protein>
<keyword evidence="6 8" id="KW-0527">Neuropeptide</keyword>
<sequence length="192" mass="21651">MSITVFLPVLLLLGALLGTVTTNQQVLEKSVPGGKSLLSSGDGSPTMRKHLHQQTKSEWRRSLDFNSFNIHSTPTSKIRLPSIIKLYPPTVQPAYLHPNMPLRFGRQSGSSDINGPNSTPNMPQRFGRGWEMVQRCAECSRVQERGHGVLPQRFGRSSLNWRLLKTLIGDRLMIRPHEQDFTASSEEMEMQE</sequence>
<dbReference type="GO" id="GO:0007218">
    <property type="term" value="P:neuropeptide signaling pathway"/>
    <property type="evidence" value="ECO:0007669"/>
    <property type="project" value="UniProtKB-KW"/>
</dbReference>
<feature type="signal peptide" evidence="7">
    <location>
        <begin position="1"/>
        <end position="22"/>
    </location>
</feature>
<comment type="subcellular location">
    <subcellularLocation>
        <location evidence="1">Secreted</location>
    </subcellularLocation>
</comment>